<evidence type="ECO:0000256" key="2">
    <source>
        <dbReference type="ARBA" id="ARBA00022448"/>
    </source>
</evidence>
<gene>
    <name evidence="8" type="ORF">QBC32DRAFT_206346</name>
</gene>
<dbReference type="GO" id="GO:0016020">
    <property type="term" value="C:membrane"/>
    <property type="evidence" value="ECO:0007669"/>
    <property type="project" value="UniProtKB-SubCell"/>
</dbReference>
<dbReference type="InterPro" id="IPR001958">
    <property type="entry name" value="Tet-R_TetA/multi-R_MdtG-like"/>
</dbReference>
<evidence type="ECO:0000256" key="6">
    <source>
        <dbReference type="SAM" id="Phobius"/>
    </source>
</evidence>
<evidence type="ECO:0000256" key="1">
    <source>
        <dbReference type="ARBA" id="ARBA00004141"/>
    </source>
</evidence>
<feature type="transmembrane region" description="Helical" evidence="6">
    <location>
        <begin position="77"/>
        <end position="100"/>
    </location>
</feature>
<feature type="transmembrane region" description="Helical" evidence="6">
    <location>
        <begin position="170"/>
        <end position="193"/>
    </location>
</feature>
<dbReference type="GO" id="GO:0022857">
    <property type="term" value="F:transmembrane transporter activity"/>
    <property type="evidence" value="ECO:0007669"/>
    <property type="project" value="InterPro"/>
</dbReference>
<comment type="caution">
    <text evidence="8">The sequence shown here is derived from an EMBL/GenBank/DDBJ whole genome shotgun (WGS) entry which is preliminary data.</text>
</comment>
<dbReference type="AlphaFoldDB" id="A0AAN6P3L7"/>
<evidence type="ECO:0000256" key="5">
    <source>
        <dbReference type="ARBA" id="ARBA00023136"/>
    </source>
</evidence>
<accession>A0AAN6P3L7</accession>
<evidence type="ECO:0000259" key="7">
    <source>
        <dbReference type="PROSITE" id="PS50850"/>
    </source>
</evidence>
<dbReference type="PANTHER" id="PTHR23504:SF6">
    <property type="entry name" value="MULTIDRUG TRANSPORTER, PUTATIVE (AFU_ORTHOLOGUE AFUA_4G08740)-RELATED"/>
    <property type="match status" value="1"/>
</dbReference>
<reference evidence="8" key="1">
    <citation type="journal article" date="2023" name="Mol. Phylogenet. Evol.">
        <title>Genome-scale phylogeny and comparative genomics of the fungal order Sordariales.</title>
        <authorList>
            <person name="Hensen N."/>
            <person name="Bonometti L."/>
            <person name="Westerberg I."/>
            <person name="Brannstrom I.O."/>
            <person name="Guillou S."/>
            <person name="Cros-Aarteil S."/>
            <person name="Calhoun S."/>
            <person name="Haridas S."/>
            <person name="Kuo A."/>
            <person name="Mondo S."/>
            <person name="Pangilinan J."/>
            <person name="Riley R."/>
            <person name="LaButti K."/>
            <person name="Andreopoulos B."/>
            <person name="Lipzen A."/>
            <person name="Chen C."/>
            <person name="Yan M."/>
            <person name="Daum C."/>
            <person name="Ng V."/>
            <person name="Clum A."/>
            <person name="Steindorff A."/>
            <person name="Ohm R.A."/>
            <person name="Martin F."/>
            <person name="Silar P."/>
            <person name="Natvig D.O."/>
            <person name="Lalanne C."/>
            <person name="Gautier V."/>
            <person name="Ament-Velasquez S.L."/>
            <person name="Kruys A."/>
            <person name="Hutchinson M.I."/>
            <person name="Powell A.J."/>
            <person name="Barry K."/>
            <person name="Miller A.N."/>
            <person name="Grigoriev I.V."/>
            <person name="Debuchy R."/>
            <person name="Gladieux P."/>
            <person name="Hiltunen Thoren M."/>
            <person name="Johannesson H."/>
        </authorList>
    </citation>
    <scope>NUCLEOTIDE SEQUENCE</scope>
    <source>
        <strain evidence="8">CBS 626.80</strain>
    </source>
</reference>
<feature type="domain" description="Major facilitator superfamily (MFS) profile" evidence="7">
    <location>
        <begin position="39"/>
        <end position="561"/>
    </location>
</feature>
<keyword evidence="5 6" id="KW-0472">Membrane</keyword>
<dbReference type="InterPro" id="IPR011701">
    <property type="entry name" value="MFS"/>
</dbReference>
<feature type="transmembrane region" description="Helical" evidence="6">
    <location>
        <begin position="397"/>
        <end position="419"/>
    </location>
</feature>
<feature type="transmembrane region" description="Helical" evidence="6">
    <location>
        <begin position="213"/>
        <end position="237"/>
    </location>
</feature>
<dbReference type="SUPFAM" id="SSF103473">
    <property type="entry name" value="MFS general substrate transporter"/>
    <property type="match status" value="1"/>
</dbReference>
<dbReference type="PRINTS" id="PR01035">
    <property type="entry name" value="TCRTETA"/>
</dbReference>
<dbReference type="InterPro" id="IPR036259">
    <property type="entry name" value="MFS_trans_sf"/>
</dbReference>
<proteinExistence type="predicted"/>
<feature type="transmembrane region" description="Helical" evidence="6">
    <location>
        <begin position="462"/>
        <end position="482"/>
    </location>
</feature>
<keyword evidence="4 6" id="KW-1133">Transmembrane helix</keyword>
<name>A0AAN6P3L7_9PEZI</name>
<feature type="transmembrane region" description="Helical" evidence="6">
    <location>
        <begin position="431"/>
        <end position="450"/>
    </location>
</feature>
<feature type="transmembrane region" description="Helical" evidence="6">
    <location>
        <begin position="338"/>
        <end position="360"/>
    </location>
</feature>
<evidence type="ECO:0000256" key="3">
    <source>
        <dbReference type="ARBA" id="ARBA00022692"/>
    </source>
</evidence>
<keyword evidence="9" id="KW-1185">Reference proteome</keyword>
<protein>
    <submittedName>
        <fullName evidence="8">MFS general substrate transporter</fullName>
    </submittedName>
</protein>
<evidence type="ECO:0000256" key="4">
    <source>
        <dbReference type="ARBA" id="ARBA00022989"/>
    </source>
</evidence>
<feature type="transmembrane region" description="Helical" evidence="6">
    <location>
        <begin position="524"/>
        <end position="557"/>
    </location>
</feature>
<dbReference type="EMBL" id="MU859081">
    <property type="protein sequence ID" value="KAK3955013.1"/>
    <property type="molecule type" value="Genomic_DNA"/>
</dbReference>
<feature type="transmembrane region" description="Helical" evidence="6">
    <location>
        <begin position="138"/>
        <end position="158"/>
    </location>
</feature>
<evidence type="ECO:0000313" key="8">
    <source>
        <dbReference type="EMBL" id="KAK3955013.1"/>
    </source>
</evidence>
<dbReference type="PANTHER" id="PTHR23504">
    <property type="entry name" value="MAJOR FACILITATOR SUPERFAMILY DOMAIN-CONTAINING PROTEIN 10"/>
    <property type="match status" value="1"/>
</dbReference>
<dbReference type="PROSITE" id="PS50850">
    <property type="entry name" value="MFS"/>
    <property type="match status" value="1"/>
</dbReference>
<keyword evidence="3 6" id="KW-0812">Transmembrane</keyword>
<feature type="transmembrane region" description="Helical" evidence="6">
    <location>
        <begin position="112"/>
        <end position="132"/>
    </location>
</feature>
<dbReference type="Proteomes" id="UP001303222">
    <property type="component" value="Unassembled WGS sequence"/>
</dbReference>
<sequence>MSGVATADTVAERTIESAPQRHLARAKAVSWRDLPRKDQLIVITLARLSEPLVQTSLQSYMFYQLKWFNPDLPDSTISSQAGILHASFTAAQFLTAMLWGRVADSPRCGRKTVLLIGLGGTMLSCIGFGFSTSFWEALLFRSLGGITNGNIGVLRTMISETVKEKKYQSRAFLLLPMAFNIGIIIGPILGGLLSDPAGTYPDTFGKVGFFTHFPYAAPNILSAVFLFFAMVSVWLFLEEASLFHASYATLDSRAMVRDRGLELGQKLRRCFSRRDAEAFYAPLAWTDSSAELELSPTVEEAKSSGKPAYSGPGNQKQLRRRYTQRLPFRRIFTRNVSFTLVANFLLAFHLGTFNSLWFVFLSTPVYDPTKPTSSPNALVRNLPFIFTGGLGLQPREVGMAMAILGVIGIGLQLGLYPWLSARLGTVKSWRFCLLFFPFAYFLVPYLSLVPSSSPPPSPKDGIAVWVAIAGVLALQVVGRTFALPAQTILVNNCTPHPSVLGTVHGIGQSVSSFARTLGPMLCGFLYGLGLNMGVVGAVWWGLSGMAILGFLASLFVWEGDGHEIWLEGDDEDDT</sequence>
<dbReference type="InterPro" id="IPR020846">
    <property type="entry name" value="MFS_dom"/>
</dbReference>
<reference evidence="8" key="2">
    <citation type="submission" date="2023-06" db="EMBL/GenBank/DDBJ databases">
        <authorList>
            <consortium name="Lawrence Berkeley National Laboratory"/>
            <person name="Mondo S.J."/>
            <person name="Hensen N."/>
            <person name="Bonometti L."/>
            <person name="Westerberg I."/>
            <person name="Brannstrom I.O."/>
            <person name="Guillou S."/>
            <person name="Cros-Aarteil S."/>
            <person name="Calhoun S."/>
            <person name="Haridas S."/>
            <person name="Kuo A."/>
            <person name="Pangilinan J."/>
            <person name="Riley R."/>
            <person name="Labutti K."/>
            <person name="Andreopoulos B."/>
            <person name="Lipzen A."/>
            <person name="Chen C."/>
            <person name="Yanf M."/>
            <person name="Daum C."/>
            <person name="Ng V."/>
            <person name="Clum A."/>
            <person name="Steindorff A."/>
            <person name="Ohm R."/>
            <person name="Martin F."/>
            <person name="Silar P."/>
            <person name="Natvig D."/>
            <person name="Lalanne C."/>
            <person name="Gautier V."/>
            <person name="Ament-Velasquez S.L."/>
            <person name="Kruys A."/>
            <person name="Hutchinson M.I."/>
            <person name="Powell A.J."/>
            <person name="Barry K."/>
            <person name="Miller A.N."/>
            <person name="Grigoriev I.V."/>
            <person name="Debuchy R."/>
            <person name="Gladieux P."/>
            <person name="Thoren M.H."/>
            <person name="Johannesson H."/>
        </authorList>
    </citation>
    <scope>NUCLEOTIDE SEQUENCE</scope>
    <source>
        <strain evidence="8">CBS 626.80</strain>
    </source>
</reference>
<evidence type="ECO:0000313" key="9">
    <source>
        <dbReference type="Proteomes" id="UP001303222"/>
    </source>
</evidence>
<dbReference type="Pfam" id="PF07690">
    <property type="entry name" value="MFS_1"/>
    <property type="match status" value="1"/>
</dbReference>
<dbReference type="Gene3D" id="1.20.1250.20">
    <property type="entry name" value="MFS general substrate transporter like domains"/>
    <property type="match status" value="1"/>
</dbReference>
<organism evidence="8 9">
    <name type="scientific">Pseudoneurospora amorphoporcata</name>
    <dbReference type="NCBI Taxonomy" id="241081"/>
    <lineage>
        <taxon>Eukaryota</taxon>
        <taxon>Fungi</taxon>
        <taxon>Dikarya</taxon>
        <taxon>Ascomycota</taxon>
        <taxon>Pezizomycotina</taxon>
        <taxon>Sordariomycetes</taxon>
        <taxon>Sordariomycetidae</taxon>
        <taxon>Sordariales</taxon>
        <taxon>Sordariaceae</taxon>
        <taxon>Pseudoneurospora</taxon>
    </lineage>
</organism>
<keyword evidence="2" id="KW-0813">Transport</keyword>
<comment type="subcellular location">
    <subcellularLocation>
        <location evidence="1">Membrane</location>
        <topology evidence="1">Multi-pass membrane protein</topology>
    </subcellularLocation>
</comment>